<proteinExistence type="predicted"/>
<dbReference type="Proteomes" id="UP000466632">
    <property type="component" value="Chromosome"/>
</dbReference>
<keyword evidence="2" id="KW-1185">Reference proteome</keyword>
<evidence type="ECO:0008006" key="3">
    <source>
        <dbReference type="Google" id="ProtNLM"/>
    </source>
</evidence>
<organism evidence="1 2">
    <name type="scientific">Mycobacterium seoulense</name>
    <dbReference type="NCBI Taxonomy" id="386911"/>
    <lineage>
        <taxon>Bacteria</taxon>
        <taxon>Bacillati</taxon>
        <taxon>Actinomycetota</taxon>
        <taxon>Actinomycetes</taxon>
        <taxon>Mycobacteriales</taxon>
        <taxon>Mycobacteriaceae</taxon>
        <taxon>Mycobacterium</taxon>
    </lineage>
</organism>
<evidence type="ECO:0000313" key="1">
    <source>
        <dbReference type="EMBL" id="BBY01370.1"/>
    </source>
</evidence>
<dbReference type="KEGG" id="mseo:MSEO_18690"/>
<accession>A0A7I7NYQ8</accession>
<dbReference type="EMBL" id="AP022582">
    <property type="protein sequence ID" value="BBY01370.1"/>
    <property type="molecule type" value="Genomic_DNA"/>
</dbReference>
<reference evidence="1 2" key="1">
    <citation type="journal article" date="2019" name="Emerg. Microbes Infect.">
        <title>Comprehensive subspecies identification of 175 nontuberculous mycobacteria species based on 7547 genomic profiles.</title>
        <authorList>
            <person name="Matsumoto Y."/>
            <person name="Kinjo T."/>
            <person name="Motooka D."/>
            <person name="Nabeya D."/>
            <person name="Jung N."/>
            <person name="Uechi K."/>
            <person name="Horii T."/>
            <person name="Iida T."/>
            <person name="Fujita J."/>
            <person name="Nakamura S."/>
        </authorList>
    </citation>
    <scope>NUCLEOTIDE SEQUENCE [LARGE SCALE GENOMIC DNA]</scope>
    <source>
        <strain evidence="1 2">JCM 16018</strain>
    </source>
</reference>
<dbReference type="AlphaFoldDB" id="A0A7I7NYQ8"/>
<evidence type="ECO:0000313" key="2">
    <source>
        <dbReference type="Proteomes" id="UP000466632"/>
    </source>
</evidence>
<sequence>MPQARSTTPAATSGPRRSRRRLTLLLGWVLLVELVVAAAVPLEAERGSGTRPAQLVTPAHSQLSPATKSLIVGDRTVQLTGPAGPAGDRLLSRVASGIGAAIHAVEAFWGVDWSRDVSVVAAGTDEEFRAAAGGGPAAQWADIAAVTVVDRVDPAHRVAVGQRIVFAPGAANMTAEALRIVLTHELFHYAARVDTAPDAPQWLTEGVADFVARPPGPVPADALPVPLTLPSDAELDGPGPQRSLAYDRAWWFARFVADTYGAAKLHDLYLAACGVGRTDVPTAVHDVLATDSPGLLVRWHAWLARPG</sequence>
<name>A0A7I7NYQ8_9MYCO</name>
<gene>
    <name evidence="1" type="ORF">MSEO_18690</name>
</gene>
<protein>
    <recommendedName>
        <fullName evidence="3">DUF4157 domain-containing protein</fullName>
    </recommendedName>
</protein>